<sequence length="276" mass="30458">MSNMTTFEDVISVAVFNCGYTCPSIQKERGQYHDIFASLLRPALERVCSKSAKSPSVKLSIIGWDAVNQVYPPTLDNINAIIVSGSPNGAYQDLEWIQTLSRYISYVYHQHPSIKIYGSCFGHQIICQALWSDQGAIVGKDPSGWELGVHRIDVSDEFAEKFPSLLPSKTLRLQFLHGDHVVLPNGSLPEGIHMIGSTSHCQVQGIYQPGRILTYQGHPEFDQFINTECLKLVGERVGWGPEFLASAIAAAAECDDAIIAADIIVVFFFEPGVMHT</sequence>
<dbReference type="InterPro" id="IPR029062">
    <property type="entry name" value="Class_I_gatase-like"/>
</dbReference>
<dbReference type="OrthoDB" id="1669814at2759"/>
<dbReference type="PANTHER" id="PTHR42695">
    <property type="entry name" value="GLUTAMINE AMIDOTRANSFERASE YLR126C-RELATED"/>
    <property type="match status" value="1"/>
</dbReference>
<dbReference type="Pfam" id="PF00117">
    <property type="entry name" value="GATase"/>
    <property type="match status" value="1"/>
</dbReference>
<evidence type="ECO:0000313" key="3">
    <source>
        <dbReference type="Proteomes" id="UP000722485"/>
    </source>
</evidence>
<keyword evidence="3" id="KW-1185">Reference proteome</keyword>
<evidence type="ECO:0000313" key="2">
    <source>
        <dbReference type="EMBL" id="KAF7554924.1"/>
    </source>
</evidence>
<dbReference type="Gene3D" id="3.40.50.880">
    <property type="match status" value="1"/>
</dbReference>
<evidence type="ECO:0000259" key="1">
    <source>
        <dbReference type="Pfam" id="PF00117"/>
    </source>
</evidence>
<gene>
    <name evidence="2" type="ORF">G7Z17_g2537</name>
</gene>
<dbReference type="AlphaFoldDB" id="A0A9P5HHH3"/>
<dbReference type="CDD" id="cd01741">
    <property type="entry name" value="GATase1_1"/>
    <property type="match status" value="1"/>
</dbReference>
<dbReference type="PANTHER" id="PTHR42695:SF6">
    <property type="entry name" value="GLUTAMINE AMIDOTRANSFERASE DOMAIN-CONTAINING PROTEIN"/>
    <property type="match status" value="1"/>
</dbReference>
<dbReference type="EMBL" id="JAANBB010000026">
    <property type="protein sequence ID" value="KAF7554924.1"/>
    <property type="molecule type" value="Genomic_DNA"/>
</dbReference>
<feature type="domain" description="Glutamine amidotransferase" evidence="1">
    <location>
        <begin position="56"/>
        <end position="222"/>
    </location>
</feature>
<dbReference type="GO" id="GO:0005829">
    <property type="term" value="C:cytosol"/>
    <property type="evidence" value="ECO:0007669"/>
    <property type="project" value="TreeGrafter"/>
</dbReference>
<name>A0A9P5HHH3_9HYPO</name>
<proteinExistence type="predicted"/>
<protein>
    <recommendedName>
        <fullName evidence="1">Glutamine amidotransferase domain-containing protein</fullName>
    </recommendedName>
</protein>
<dbReference type="PROSITE" id="PS51273">
    <property type="entry name" value="GATASE_TYPE_1"/>
    <property type="match status" value="1"/>
</dbReference>
<dbReference type="InterPro" id="IPR017926">
    <property type="entry name" value="GATASE"/>
</dbReference>
<dbReference type="InterPro" id="IPR044992">
    <property type="entry name" value="ChyE-like"/>
</dbReference>
<organism evidence="2 3">
    <name type="scientific">Cylindrodendrum hubeiense</name>
    <dbReference type="NCBI Taxonomy" id="595255"/>
    <lineage>
        <taxon>Eukaryota</taxon>
        <taxon>Fungi</taxon>
        <taxon>Dikarya</taxon>
        <taxon>Ascomycota</taxon>
        <taxon>Pezizomycotina</taxon>
        <taxon>Sordariomycetes</taxon>
        <taxon>Hypocreomycetidae</taxon>
        <taxon>Hypocreales</taxon>
        <taxon>Nectriaceae</taxon>
        <taxon>Cylindrodendrum</taxon>
    </lineage>
</organism>
<comment type="caution">
    <text evidence="2">The sequence shown here is derived from an EMBL/GenBank/DDBJ whole genome shotgun (WGS) entry which is preliminary data.</text>
</comment>
<reference evidence="2" key="1">
    <citation type="submission" date="2020-03" db="EMBL/GenBank/DDBJ databases">
        <title>Draft Genome Sequence of Cylindrodendrum hubeiense.</title>
        <authorList>
            <person name="Buettner E."/>
            <person name="Kellner H."/>
        </authorList>
    </citation>
    <scope>NUCLEOTIDE SEQUENCE</scope>
    <source>
        <strain evidence="2">IHI 201604</strain>
    </source>
</reference>
<dbReference type="GO" id="GO:0005634">
    <property type="term" value="C:nucleus"/>
    <property type="evidence" value="ECO:0007669"/>
    <property type="project" value="TreeGrafter"/>
</dbReference>
<accession>A0A9P5HHH3</accession>
<dbReference type="Proteomes" id="UP000722485">
    <property type="component" value="Unassembled WGS sequence"/>
</dbReference>
<dbReference type="SUPFAM" id="SSF52317">
    <property type="entry name" value="Class I glutamine amidotransferase-like"/>
    <property type="match status" value="1"/>
</dbReference>